<dbReference type="Gene3D" id="3.50.50.60">
    <property type="entry name" value="FAD/NAD(P)-binding domain"/>
    <property type="match status" value="2"/>
</dbReference>
<dbReference type="Gene3D" id="3.90.660.50">
    <property type="match status" value="1"/>
</dbReference>
<organism evidence="1 2">
    <name type="scientific">Glutamicibacter nicotianae</name>
    <name type="common">Arthrobacter nicotianae</name>
    <dbReference type="NCBI Taxonomy" id="37929"/>
    <lineage>
        <taxon>Bacteria</taxon>
        <taxon>Bacillati</taxon>
        <taxon>Actinomycetota</taxon>
        <taxon>Actinomycetes</taxon>
        <taxon>Micrococcales</taxon>
        <taxon>Micrococcaceae</taxon>
        <taxon>Glutamicibacter</taxon>
    </lineage>
</organism>
<dbReference type="InterPro" id="IPR036188">
    <property type="entry name" value="FAD/NAD-bd_sf"/>
</dbReference>
<name>A0ABQ0RM29_GLUNI</name>
<dbReference type="EMBL" id="BJNE01000008">
    <property type="protein sequence ID" value="GEC12882.1"/>
    <property type="molecule type" value="Genomic_DNA"/>
</dbReference>
<keyword evidence="2" id="KW-1185">Reference proteome</keyword>
<sequence>MSDVAVVGAGPNGLAAAAVAARAGLSVTVYEANGTIGGAARTQPLNGSAAKFDLGSAVHPMAMQSQAMHELGVHDRVDFIVPELSFAHVLDRRTAYAYRDLERTGQELGGADGQMYTRLLGPLVKQIDAVSNTLLNPLFKVPSHPAALATFAVSTVAGMAVKDLFSGKFERAAALYAGCAAHVAGGSRGPANAGAGLFLAAAAHAKGWAIPRGGSQAISDALAAEAMEHGAKILTGTRIEHVDELSARNVLFDTSAESAAKLSAAHLPERLSHALSGTRRSPGSCLVHYVLSEPIPWRDPTLAQAGTVHLGGTAVQVGKAERAAVRRGAAKPFMIVAQPSQFDGSRAPQGQHVIWAYCHVPLDSPVDMSRELEDMIEQAAPGFAETIIESHVVTAKDLEAQNSALVGGDLSGGTMDLLGSIKRPRISPDPWYLQSKGLYLVSSAAPPGPSVHGMGGFLGAQSMLKREYGIENWKAEN</sequence>
<protein>
    <submittedName>
        <fullName evidence="1">FAD-dependent oxidoreductase</fullName>
    </submittedName>
</protein>
<dbReference type="SUPFAM" id="SSF51905">
    <property type="entry name" value="FAD/NAD(P)-binding domain"/>
    <property type="match status" value="1"/>
</dbReference>
<evidence type="ECO:0000313" key="1">
    <source>
        <dbReference type="EMBL" id="GEC12882.1"/>
    </source>
</evidence>
<dbReference type="PRINTS" id="PR00419">
    <property type="entry name" value="ADXRDTASE"/>
</dbReference>
<comment type="caution">
    <text evidence="1">The sequence shown here is derived from an EMBL/GenBank/DDBJ whole genome shotgun (WGS) entry which is preliminary data.</text>
</comment>
<gene>
    <name evidence="1" type="ORF">ANI01nite_20850</name>
</gene>
<accession>A0ABQ0RM29</accession>
<dbReference type="Pfam" id="PF13450">
    <property type="entry name" value="NAD_binding_8"/>
    <property type="match status" value="1"/>
</dbReference>
<reference evidence="1 2" key="1">
    <citation type="submission" date="2019-06" db="EMBL/GenBank/DDBJ databases">
        <title>Whole genome shotgun sequence of Glutamicibacter nicotianae NBRC 14234.</title>
        <authorList>
            <person name="Hosoyama A."/>
            <person name="Uohara A."/>
            <person name="Ohji S."/>
            <person name="Ichikawa N."/>
        </authorList>
    </citation>
    <scope>NUCLEOTIDE SEQUENCE [LARGE SCALE GENOMIC DNA]</scope>
    <source>
        <strain evidence="1 2">NBRC 14234</strain>
    </source>
</reference>
<dbReference type="Proteomes" id="UP000316242">
    <property type="component" value="Unassembled WGS sequence"/>
</dbReference>
<proteinExistence type="predicted"/>
<dbReference type="PANTHER" id="PTHR10668:SF105">
    <property type="entry name" value="DEHYDROGENASE-RELATED"/>
    <property type="match status" value="1"/>
</dbReference>
<dbReference type="RefSeq" id="WP_141357871.1">
    <property type="nucleotide sequence ID" value="NZ_BAAAWM010000001.1"/>
</dbReference>
<dbReference type="PANTHER" id="PTHR10668">
    <property type="entry name" value="PHYTOENE DEHYDROGENASE"/>
    <property type="match status" value="1"/>
</dbReference>
<evidence type="ECO:0000313" key="2">
    <source>
        <dbReference type="Proteomes" id="UP000316242"/>
    </source>
</evidence>